<accession>A0ABN3V4K4</accession>
<dbReference type="Gene3D" id="3.90.79.10">
    <property type="entry name" value="Nucleoside Triphosphate Pyrophosphohydrolase"/>
    <property type="match status" value="1"/>
</dbReference>
<dbReference type="EMBL" id="BAAAUX010000005">
    <property type="protein sequence ID" value="GAA2778204.1"/>
    <property type="molecule type" value="Genomic_DNA"/>
</dbReference>
<dbReference type="PANTHER" id="PTHR43736:SF1">
    <property type="entry name" value="DIHYDRONEOPTERIN TRIPHOSPHATE DIPHOSPHATASE"/>
    <property type="match status" value="1"/>
</dbReference>
<dbReference type="SUPFAM" id="SSF55811">
    <property type="entry name" value="Nudix"/>
    <property type="match status" value="1"/>
</dbReference>
<dbReference type="Pfam" id="PF00293">
    <property type="entry name" value="NUDIX"/>
    <property type="match status" value="1"/>
</dbReference>
<dbReference type="InterPro" id="IPR000086">
    <property type="entry name" value="NUDIX_hydrolase_dom"/>
</dbReference>
<organism evidence="5 6">
    <name type="scientific">Saccharopolyspora taberi</name>
    <dbReference type="NCBI Taxonomy" id="60895"/>
    <lineage>
        <taxon>Bacteria</taxon>
        <taxon>Bacillati</taxon>
        <taxon>Actinomycetota</taxon>
        <taxon>Actinomycetes</taxon>
        <taxon>Pseudonocardiales</taxon>
        <taxon>Pseudonocardiaceae</taxon>
        <taxon>Saccharopolyspora</taxon>
    </lineage>
</organism>
<dbReference type="CDD" id="cd18873">
    <property type="entry name" value="NUDIX_NadM_like"/>
    <property type="match status" value="1"/>
</dbReference>
<feature type="domain" description="Nudix hydrolase" evidence="4">
    <location>
        <begin position="6"/>
        <end position="137"/>
    </location>
</feature>
<name>A0ABN3V4K4_9PSEU</name>
<sequence length="140" mass="15641">MSEITSAHLTTDIVVFAEANRELHVLLIRRGWDPFAGHWALPGGYVDTGETFAQAAHRELAEETGLTARRLVQVGVYDIPNRDPRGRVVSVAFATVLDRMTSATAGDDAREARWFRTNRALALPLAFDHRFILSDALRRI</sequence>
<comment type="similarity">
    <text evidence="1 3">Belongs to the Nudix hydrolase family.</text>
</comment>
<reference evidence="5 6" key="1">
    <citation type="journal article" date="2019" name="Int. J. Syst. Evol. Microbiol.">
        <title>The Global Catalogue of Microorganisms (GCM) 10K type strain sequencing project: providing services to taxonomists for standard genome sequencing and annotation.</title>
        <authorList>
            <consortium name="The Broad Institute Genomics Platform"/>
            <consortium name="The Broad Institute Genome Sequencing Center for Infectious Disease"/>
            <person name="Wu L."/>
            <person name="Ma J."/>
        </authorList>
    </citation>
    <scope>NUCLEOTIDE SEQUENCE [LARGE SCALE GENOMIC DNA]</scope>
    <source>
        <strain evidence="5 6">JCM 9383</strain>
    </source>
</reference>
<protein>
    <recommendedName>
        <fullName evidence="4">Nudix hydrolase domain-containing protein</fullName>
    </recommendedName>
</protein>
<dbReference type="Proteomes" id="UP001500979">
    <property type="component" value="Unassembled WGS sequence"/>
</dbReference>
<dbReference type="PROSITE" id="PS00893">
    <property type="entry name" value="NUDIX_BOX"/>
    <property type="match status" value="1"/>
</dbReference>
<gene>
    <name evidence="5" type="ORF">GCM10010470_09270</name>
</gene>
<proteinExistence type="inferred from homology"/>
<evidence type="ECO:0000313" key="6">
    <source>
        <dbReference type="Proteomes" id="UP001500979"/>
    </source>
</evidence>
<evidence type="ECO:0000256" key="3">
    <source>
        <dbReference type="RuleBase" id="RU003476"/>
    </source>
</evidence>
<dbReference type="InterPro" id="IPR020476">
    <property type="entry name" value="Nudix_hydrolase"/>
</dbReference>
<evidence type="ECO:0000256" key="2">
    <source>
        <dbReference type="ARBA" id="ARBA00022801"/>
    </source>
</evidence>
<evidence type="ECO:0000256" key="1">
    <source>
        <dbReference type="ARBA" id="ARBA00005582"/>
    </source>
</evidence>
<keyword evidence="6" id="KW-1185">Reference proteome</keyword>
<dbReference type="RefSeq" id="WP_344678122.1">
    <property type="nucleotide sequence ID" value="NZ_BAAAUX010000005.1"/>
</dbReference>
<dbReference type="InterPro" id="IPR015797">
    <property type="entry name" value="NUDIX_hydrolase-like_dom_sf"/>
</dbReference>
<dbReference type="PROSITE" id="PS51462">
    <property type="entry name" value="NUDIX"/>
    <property type="match status" value="1"/>
</dbReference>
<keyword evidence="2 3" id="KW-0378">Hydrolase</keyword>
<evidence type="ECO:0000259" key="4">
    <source>
        <dbReference type="PROSITE" id="PS51462"/>
    </source>
</evidence>
<dbReference type="PRINTS" id="PR00502">
    <property type="entry name" value="NUDIXFAMILY"/>
</dbReference>
<comment type="caution">
    <text evidence="5">The sequence shown here is derived from an EMBL/GenBank/DDBJ whole genome shotgun (WGS) entry which is preliminary data.</text>
</comment>
<dbReference type="PANTHER" id="PTHR43736">
    <property type="entry name" value="ADP-RIBOSE PYROPHOSPHATASE"/>
    <property type="match status" value="1"/>
</dbReference>
<evidence type="ECO:0000313" key="5">
    <source>
        <dbReference type="EMBL" id="GAA2778204.1"/>
    </source>
</evidence>
<dbReference type="InterPro" id="IPR020084">
    <property type="entry name" value="NUDIX_hydrolase_CS"/>
</dbReference>